<name>A0ABP6TYU7_9ACTN</name>
<organism evidence="2 3">
    <name type="scientific">Streptomyces prasinosporus</name>
    <dbReference type="NCBI Taxonomy" id="68256"/>
    <lineage>
        <taxon>Bacteria</taxon>
        <taxon>Bacillati</taxon>
        <taxon>Actinomycetota</taxon>
        <taxon>Actinomycetes</taxon>
        <taxon>Kitasatosporales</taxon>
        <taxon>Streptomycetaceae</taxon>
        <taxon>Streptomyces</taxon>
        <taxon>Streptomyces albogriseolus group</taxon>
    </lineage>
</organism>
<keyword evidence="3" id="KW-1185">Reference proteome</keyword>
<dbReference type="Gene3D" id="1.10.1200.10">
    <property type="entry name" value="ACP-like"/>
    <property type="match status" value="1"/>
</dbReference>
<dbReference type="PROSITE" id="PS50075">
    <property type="entry name" value="CARRIER"/>
    <property type="match status" value="1"/>
</dbReference>
<accession>A0ABP6TYU7</accession>
<dbReference type="SUPFAM" id="SSF47336">
    <property type="entry name" value="ACP-like"/>
    <property type="match status" value="1"/>
</dbReference>
<dbReference type="EMBL" id="BAAAXF010000051">
    <property type="protein sequence ID" value="GAA3500025.1"/>
    <property type="molecule type" value="Genomic_DNA"/>
</dbReference>
<dbReference type="InterPro" id="IPR009081">
    <property type="entry name" value="PP-bd_ACP"/>
</dbReference>
<evidence type="ECO:0000313" key="2">
    <source>
        <dbReference type="EMBL" id="GAA3500025.1"/>
    </source>
</evidence>
<dbReference type="Pfam" id="PF00550">
    <property type="entry name" value="PP-binding"/>
    <property type="match status" value="1"/>
</dbReference>
<evidence type="ECO:0000313" key="3">
    <source>
        <dbReference type="Proteomes" id="UP001501455"/>
    </source>
</evidence>
<feature type="domain" description="Carrier" evidence="1">
    <location>
        <begin position="1"/>
        <end position="75"/>
    </location>
</feature>
<protein>
    <recommendedName>
        <fullName evidence="1">Carrier domain-containing protein</fullName>
    </recommendedName>
</protein>
<dbReference type="InterPro" id="IPR036736">
    <property type="entry name" value="ACP-like_sf"/>
</dbReference>
<dbReference type="Proteomes" id="UP001501455">
    <property type="component" value="Unassembled WGS sequence"/>
</dbReference>
<evidence type="ECO:0000259" key="1">
    <source>
        <dbReference type="PROSITE" id="PS50075"/>
    </source>
</evidence>
<reference evidence="3" key="1">
    <citation type="journal article" date="2019" name="Int. J. Syst. Evol. Microbiol.">
        <title>The Global Catalogue of Microorganisms (GCM) 10K type strain sequencing project: providing services to taxonomists for standard genome sequencing and annotation.</title>
        <authorList>
            <consortium name="The Broad Institute Genomics Platform"/>
            <consortium name="The Broad Institute Genome Sequencing Center for Infectious Disease"/>
            <person name="Wu L."/>
            <person name="Ma J."/>
        </authorList>
    </citation>
    <scope>NUCLEOTIDE SEQUENCE [LARGE SCALE GENOMIC DNA]</scope>
    <source>
        <strain evidence="3">JCM 4816</strain>
    </source>
</reference>
<sequence length="84" mass="9047">MTNSVEETATRIWTDVLRPAPGQETATFFALGGQSVSAVRIAARIESELGIELDIRVLFEDPDLEAFRRAVAQAADAAAESRVA</sequence>
<dbReference type="RefSeq" id="WP_345580840.1">
    <property type="nucleotide sequence ID" value="NZ_BAAAXF010000051.1"/>
</dbReference>
<comment type="caution">
    <text evidence="2">The sequence shown here is derived from an EMBL/GenBank/DDBJ whole genome shotgun (WGS) entry which is preliminary data.</text>
</comment>
<gene>
    <name evidence="2" type="ORF">GCM10019016_071300</name>
</gene>
<proteinExistence type="predicted"/>